<dbReference type="Gene3D" id="1.10.287.70">
    <property type="match status" value="1"/>
</dbReference>
<sequence>MFGVVRIMRLARVLHLVVELRTMVSSIVASLKPLFWAAILFSMLIYAVAVAMTQMANEFRASASDPKLERYFSNLGTAVLALWECISGGMDWQDMAQPLIEDVSPMMALVFSAYVAFSMLAMMNVITGIFVDNAKTYAQQDKDTYVVRHVLNLFKKSDLNAENAIDWTVFQAKLNTQELQELFAAVEEPLQARAPGFGRRSR</sequence>
<evidence type="ECO:0000256" key="4">
    <source>
        <dbReference type="ARBA" id="ARBA00023136"/>
    </source>
</evidence>
<dbReference type="GO" id="GO:0016020">
    <property type="term" value="C:membrane"/>
    <property type="evidence" value="ECO:0007669"/>
    <property type="project" value="UniProtKB-SubCell"/>
</dbReference>
<dbReference type="Proteomes" id="UP001178507">
    <property type="component" value="Unassembled WGS sequence"/>
</dbReference>
<keyword evidence="4 5" id="KW-0472">Membrane</keyword>
<dbReference type="AlphaFoldDB" id="A0AA36J5K5"/>
<dbReference type="EMBL" id="CAUJNA010003356">
    <property type="protein sequence ID" value="CAJ1400022.1"/>
    <property type="molecule type" value="Genomic_DNA"/>
</dbReference>
<name>A0AA36J5K5_9DINO</name>
<reference evidence="7" key="1">
    <citation type="submission" date="2023-08" db="EMBL/GenBank/DDBJ databases">
        <authorList>
            <person name="Chen Y."/>
            <person name="Shah S."/>
            <person name="Dougan E. K."/>
            <person name="Thang M."/>
            <person name="Chan C."/>
        </authorList>
    </citation>
    <scope>NUCLEOTIDE SEQUENCE</scope>
</reference>
<comment type="caution">
    <text evidence="7">The sequence shown here is derived from an EMBL/GenBank/DDBJ whole genome shotgun (WGS) entry which is preliminary data.</text>
</comment>
<comment type="subcellular location">
    <subcellularLocation>
        <location evidence="1">Membrane</location>
        <topology evidence="1">Multi-pass membrane protein</topology>
    </subcellularLocation>
</comment>
<evidence type="ECO:0000313" key="7">
    <source>
        <dbReference type="EMBL" id="CAJ1400022.1"/>
    </source>
</evidence>
<proteinExistence type="predicted"/>
<evidence type="ECO:0000256" key="2">
    <source>
        <dbReference type="ARBA" id="ARBA00022692"/>
    </source>
</evidence>
<dbReference type="InterPro" id="IPR005821">
    <property type="entry name" value="Ion_trans_dom"/>
</dbReference>
<keyword evidence="2 5" id="KW-0812">Transmembrane</keyword>
<feature type="transmembrane region" description="Helical" evidence="5">
    <location>
        <begin position="110"/>
        <end position="131"/>
    </location>
</feature>
<keyword evidence="3 5" id="KW-1133">Transmembrane helix</keyword>
<feature type="transmembrane region" description="Helical" evidence="5">
    <location>
        <begin position="33"/>
        <end position="51"/>
    </location>
</feature>
<evidence type="ECO:0000313" key="8">
    <source>
        <dbReference type="Proteomes" id="UP001178507"/>
    </source>
</evidence>
<feature type="domain" description="Ion transport" evidence="6">
    <location>
        <begin position="3"/>
        <end position="140"/>
    </location>
</feature>
<evidence type="ECO:0000259" key="6">
    <source>
        <dbReference type="Pfam" id="PF00520"/>
    </source>
</evidence>
<protein>
    <recommendedName>
        <fullName evidence="6">Ion transport domain-containing protein</fullName>
    </recommendedName>
</protein>
<organism evidence="7 8">
    <name type="scientific">Effrenium voratum</name>
    <dbReference type="NCBI Taxonomy" id="2562239"/>
    <lineage>
        <taxon>Eukaryota</taxon>
        <taxon>Sar</taxon>
        <taxon>Alveolata</taxon>
        <taxon>Dinophyceae</taxon>
        <taxon>Suessiales</taxon>
        <taxon>Symbiodiniaceae</taxon>
        <taxon>Effrenium</taxon>
    </lineage>
</organism>
<keyword evidence="8" id="KW-1185">Reference proteome</keyword>
<evidence type="ECO:0000256" key="3">
    <source>
        <dbReference type="ARBA" id="ARBA00022989"/>
    </source>
</evidence>
<accession>A0AA36J5K5</accession>
<evidence type="ECO:0000256" key="1">
    <source>
        <dbReference type="ARBA" id="ARBA00004141"/>
    </source>
</evidence>
<gene>
    <name evidence="7" type="ORF">EVOR1521_LOCUS23455</name>
</gene>
<dbReference type="GO" id="GO:0005216">
    <property type="term" value="F:monoatomic ion channel activity"/>
    <property type="evidence" value="ECO:0007669"/>
    <property type="project" value="InterPro"/>
</dbReference>
<dbReference type="Pfam" id="PF00520">
    <property type="entry name" value="Ion_trans"/>
    <property type="match status" value="1"/>
</dbReference>
<evidence type="ECO:0000256" key="5">
    <source>
        <dbReference type="SAM" id="Phobius"/>
    </source>
</evidence>